<dbReference type="InterPro" id="IPR022697">
    <property type="entry name" value="HDH_short"/>
</dbReference>
<evidence type="ECO:0000256" key="10">
    <source>
        <dbReference type="ARBA" id="ARBA00023167"/>
    </source>
</evidence>
<dbReference type="AlphaFoldDB" id="A0A846ZJ59"/>
<dbReference type="GO" id="GO:0009088">
    <property type="term" value="P:threonine biosynthetic process"/>
    <property type="evidence" value="ECO:0007669"/>
    <property type="project" value="UniProtKB-UniPathway"/>
</dbReference>
<evidence type="ECO:0000256" key="9">
    <source>
        <dbReference type="ARBA" id="ARBA00023002"/>
    </source>
</evidence>
<proteinExistence type="inferred from homology"/>
<keyword evidence="9 13" id="KW-0560">Oxidoreductase</keyword>
<comment type="similarity">
    <text evidence="4 13 16">Belongs to the homoserine dehydrogenase family.</text>
</comment>
<feature type="binding site" evidence="15">
    <location>
        <position position="218"/>
    </location>
    <ligand>
        <name>L-homoserine</name>
        <dbReference type="ChEBI" id="CHEBI:57476"/>
    </ligand>
</feature>
<evidence type="ECO:0000256" key="13">
    <source>
        <dbReference type="PIRNR" id="PIRNR036497"/>
    </source>
</evidence>
<feature type="binding site" evidence="15">
    <location>
        <position position="106"/>
    </location>
    <ligand>
        <name>NADPH</name>
        <dbReference type="ChEBI" id="CHEBI:57783"/>
    </ligand>
</feature>
<feature type="binding site" evidence="15">
    <location>
        <position position="130"/>
    </location>
    <ligand>
        <name>NADPH</name>
        <dbReference type="ChEBI" id="CHEBI:57783"/>
    </ligand>
</feature>
<comment type="catalytic activity">
    <reaction evidence="11">
        <text>L-homoserine + NADP(+) = L-aspartate 4-semialdehyde + NADPH + H(+)</text>
        <dbReference type="Rhea" id="RHEA:15761"/>
        <dbReference type="ChEBI" id="CHEBI:15378"/>
        <dbReference type="ChEBI" id="CHEBI:57476"/>
        <dbReference type="ChEBI" id="CHEBI:57783"/>
        <dbReference type="ChEBI" id="CHEBI:58349"/>
        <dbReference type="ChEBI" id="CHEBI:537519"/>
        <dbReference type="EC" id="1.1.1.3"/>
    </reaction>
    <physiologicalReaction direction="right-to-left" evidence="11">
        <dbReference type="Rhea" id="RHEA:15763"/>
    </physiologicalReaction>
</comment>
<dbReference type="Pfam" id="PF03447">
    <property type="entry name" value="NAD_binding_3"/>
    <property type="match status" value="1"/>
</dbReference>
<dbReference type="PANTHER" id="PTHR43070">
    <property type="match status" value="1"/>
</dbReference>
<evidence type="ECO:0000256" key="11">
    <source>
        <dbReference type="ARBA" id="ARBA00048841"/>
    </source>
</evidence>
<evidence type="ECO:0000256" key="7">
    <source>
        <dbReference type="ARBA" id="ARBA00022697"/>
    </source>
</evidence>
<comment type="catalytic activity">
    <reaction evidence="12">
        <text>L-homoserine + NAD(+) = L-aspartate 4-semialdehyde + NADH + H(+)</text>
        <dbReference type="Rhea" id="RHEA:15757"/>
        <dbReference type="ChEBI" id="CHEBI:15378"/>
        <dbReference type="ChEBI" id="CHEBI:57476"/>
        <dbReference type="ChEBI" id="CHEBI:57540"/>
        <dbReference type="ChEBI" id="CHEBI:57945"/>
        <dbReference type="ChEBI" id="CHEBI:537519"/>
        <dbReference type="EC" id="1.1.1.3"/>
    </reaction>
    <physiologicalReaction direction="right-to-left" evidence="12">
        <dbReference type="Rhea" id="RHEA:15759"/>
    </physiologicalReaction>
</comment>
<dbReference type="InterPro" id="IPR005106">
    <property type="entry name" value="Asp/hSer_DH_NAD-bd"/>
</dbReference>
<dbReference type="GO" id="GO:0004412">
    <property type="term" value="F:homoserine dehydrogenase activity"/>
    <property type="evidence" value="ECO:0007669"/>
    <property type="project" value="UniProtKB-EC"/>
</dbReference>
<dbReference type="Proteomes" id="UP000541636">
    <property type="component" value="Unassembled WGS sequence"/>
</dbReference>
<dbReference type="Pfam" id="PF00742">
    <property type="entry name" value="Homoserine_dh"/>
    <property type="match status" value="1"/>
</dbReference>
<dbReference type="RefSeq" id="WP_168608623.1">
    <property type="nucleotide sequence ID" value="NZ_JAAZQD010000002.1"/>
</dbReference>
<dbReference type="InterPro" id="IPR011147">
    <property type="entry name" value="Bifunc_Aspkin/hSer_DH"/>
</dbReference>
<dbReference type="InterPro" id="IPR001342">
    <property type="entry name" value="HDH_cat"/>
</dbReference>
<evidence type="ECO:0000256" key="6">
    <source>
        <dbReference type="ARBA" id="ARBA00022605"/>
    </source>
</evidence>
<keyword evidence="6 13" id="KW-0028">Amino-acid biosynthesis</keyword>
<dbReference type="GO" id="GO:0009090">
    <property type="term" value="P:homoserine biosynthetic process"/>
    <property type="evidence" value="ECO:0007669"/>
    <property type="project" value="UniProtKB-ARBA"/>
</dbReference>
<evidence type="ECO:0000259" key="17">
    <source>
        <dbReference type="Pfam" id="PF00742"/>
    </source>
</evidence>
<dbReference type="GO" id="GO:0009086">
    <property type="term" value="P:methionine biosynthetic process"/>
    <property type="evidence" value="ECO:0007669"/>
    <property type="project" value="UniProtKB-KW"/>
</dbReference>
<dbReference type="SUPFAM" id="SSF55347">
    <property type="entry name" value="Glyceraldehyde-3-phosphate dehydrogenase-like, C-terminal domain"/>
    <property type="match status" value="1"/>
</dbReference>
<keyword evidence="8 13" id="KW-0521">NADP</keyword>
<accession>A0A846ZJ59</accession>
<keyword evidence="7 13" id="KW-0791">Threonine biosynthesis</keyword>
<comment type="cofactor">
    <cofactor evidence="1">
        <name>a metal cation</name>
        <dbReference type="ChEBI" id="CHEBI:25213"/>
    </cofactor>
</comment>
<comment type="pathway">
    <text evidence="3">Amino-acid biosynthesis; L-methionine biosynthesis via de novo pathway; L-homoserine from L-aspartate: step 3/3.</text>
</comment>
<keyword evidence="10 13" id="KW-0486">Methionine biosynthesis</keyword>
<dbReference type="GO" id="GO:0050661">
    <property type="term" value="F:NADP binding"/>
    <property type="evidence" value="ECO:0007669"/>
    <property type="project" value="InterPro"/>
</dbReference>
<evidence type="ECO:0000256" key="1">
    <source>
        <dbReference type="ARBA" id="ARBA00001920"/>
    </source>
</evidence>
<evidence type="ECO:0000256" key="5">
    <source>
        <dbReference type="ARBA" id="ARBA00013213"/>
    </source>
</evidence>
<evidence type="ECO:0000256" key="8">
    <source>
        <dbReference type="ARBA" id="ARBA00022857"/>
    </source>
</evidence>
<protein>
    <recommendedName>
        <fullName evidence="5 13">Homoserine dehydrogenase</fullName>
        <shortName evidence="13">HDH</shortName>
        <ecNumber evidence="5 13">1.1.1.3</ecNumber>
    </recommendedName>
</protein>
<feature type="domain" description="Homoserine dehydrogenase catalytic" evidence="17">
    <location>
        <begin position="165"/>
        <end position="361"/>
    </location>
</feature>
<dbReference type="SUPFAM" id="SSF51735">
    <property type="entry name" value="NAD(P)-binding Rossmann-fold domains"/>
    <property type="match status" value="1"/>
</dbReference>
<feature type="domain" description="Aspartate/homoserine dehydrogenase NAD-binding" evidence="18">
    <location>
        <begin position="29"/>
        <end position="151"/>
    </location>
</feature>
<dbReference type="Gene3D" id="3.40.50.720">
    <property type="entry name" value="NAD(P)-binding Rossmann-like Domain"/>
    <property type="match status" value="1"/>
</dbReference>
<dbReference type="UniPathway" id="UPA00051">
    <property type="reaction ID" value="UER00465"/>
</dbReference>
<dbReference type="PIRSF" id="PIRSF036497">
    <property type="entry name" value="HDH_short"/>
    <property type="match status" value="1"/>
</dbReference>
<sequence>MNAVLAPHGTNPAFEAPAREDTVAVVLFGTGVVGGAWLRLLNTPAGARLRLVGAANSRWQTTDPNCLADRGLRENLDRGGDRRDDAALLAALDASAAKTKVILDATASDGLAATHAVWLAQGYHVVTANKAAAGGALEVWRALSEGARCRNRRYGDAATVGAGLPVITTLRRLRACGDELLNLEGVFSGSLSWLFSRYDGIVPFSELLRDARERGYSEPDPRADLSGQDVARKLLILARSAGFELEPGDIEVENLVPETLRGLPLQDFMARTHELDAALAARHADAASRGRRLRYLAHLDRDGVARVGLRAVSEDHPTSGLRGTDNLFALTTTRYQTRPLVIQGPGAGADVTAQALLGDILSLSGDGKAVISEYV</sequence>
<dbReference type="EMBL" id="JAAZQD010000002">
    <property type="protein sequence ID" value="NKZ38234.1"/>
    <property type="molecule type" value="Genomic_DNA"/>
</dbReference>
<dbReference type="InterPro" id="IPR036291">
    <property type="entry name" value="NAD(P)-bd_dom_sf"/>
</dbReference>
<name>A0A846ZJ59_9GAMM</name>
<evidence type="ECO:0000256" key="4">
    <source>
        <dbReference type="ARBA" id="ARBA00006753"/>
    </source>
</evidence>
<evidence type="ECO:0000256" key="12">
    <source>
        <dbReference type="ARBA" id="ARBA00049031"/>
    </source>
</evidence>
<evidence type="ECO:0000256" key="2">
    <source>
        <dbReference type="ARBA" id="ARBA00005056"/>
    </source>
</evidence>
<evidence type="ECO:0000256" key="16">
    <source>
        <dbReference type="RuleBase" id="RU004171"/>
    </source>
</evidence>
<dbReference type="UniPathway" id="UPA00050">
    <property type="reaction ID" value="UER00063"/>
</dbReference>
<comment type="caution">
    <text evidence="19">The sequence shown here is derived from an EMBL/GenBank/DDBJ whole genome shotgun (WGS) entry which is preliminary data.</text>
</comment>
<comment type="pathway">
    <text evidence="2">Amino-acid biosynthesis; L-threonine biosynthesis; L-threonine from L-aspartate: step 3/5.</text>
</comment>
<keyword evidence="20" id="KW-1185">Reference proteome</keyword>
<gene>
    <name evidence="19" type="ORF">HF690_04600</name>
</gene>
<dbReference type="Gene3D" id="3.30.360.10">
    <property type="entry name" value="Dihydrodipicolinate Reductase, domain 2"/>
    <property type="match status" value="1"/>
</dbReference>
<evidence type="ECO:0000313" key="20">
    <source>
        <dbReference type="Proteomes" id="UP000541636"/>
    </source>
</evidence>
<evidence type="ECO:0000256" key="3">
    <source>
        <dbReference type="ARBA" id="ARBA00005062"/>
    </source>
</evidence>
<dbReference type="FunFam" id="3.30.360.10:FF:000006">
    <property type="entry name" value="Bifunctional aspartokinase/homoserine dehydrogenase"/>
    <property type="match status" value="1"/>
</dbReference>
<dbReference type="EC" id="1.1.1.3" evidence="5 13"/>
<organism evidence="19 20">
    <name type="scientific">Oleiagrimonas citrea</name>
    <dbReference type="NCBI Taxonomy" id="1665687"/>
    <lineage>
        <taxon>Bacteria</taxon>
        <taxon>Pseudomonadati</taxon>
        <taxon>Pseudomonadota</taxon>
        <taxon>Gammaproteobacteria</taxon>
        <taxon>Lysobacterales</taxon>
        <taxon>Rhodanobacteraceae</taxon>
        <taxon>Oleiagrimonas</taxon>
    </lineage>
</organism>
<evidence type="ECO:0000313" key="19">
    <source>
        <dbReference type="EMBL" id="NKZ38234.1"/>
    </source>
</evidence>
<reference evidence="19 20" key="1">
    <citation type="journal article" date="2017" name="Int. J. Syst. Evol. Microbiol.">
        <title>Oleiagrimonas citrea sp. nov., a marine bacterium isolated from tidal flat sediment and emended description of the genus Oleiagrimonas Fang et al. 2015 and Oleiagrimonas soli.</title>
        <authorList>
            <person name="Yang S.H."/>
            <person name="Seo H.S."/>
            <person name="Seong C.N."/>
            <person name="Kwon K.K."/>
        </authorList>
    </citation>
    <scope>NUCLEOTIDE SEQUENCE [LARGE SCALE GENOMIC DNA]</scope>
    <source>
        <strain evidence="19 20">MEBiC09124</strain>
    </source>
</reference>
<feature type="binding site" evidence="15">
    <location>
        <begin position="29"/>
        <end position="34"/>
    </location>
    <ligand>
        <name>NADP(+)</name>
        <dbReference type="ChEBI" id="CHEBI:58349"/>
    </ligand>
</feature>
<feature type="active site" description="Proton donor" evidence="14">
    <location>
        <position position="233"/>
    </location>
</feature>
<dbReference type="InterPro" id="IPR019811">
    <property type="entry name" value="HDH_CS"/>
</dbReference>
<evidence type="ECO:0000256" key="15">
    <source>
        <dbReference type="PIRSR" id="PIRSR036497-2"/>
    </source>
</evidence>
<evidence type="ECO:0000256" key="14">
    <source>
        <dbReference type="PIRSR" id="PIRSR036497-1"/>
    </source>
</evidence>
<dbReference type="PROSITE" id="PS01042">
    <property type="entry name" value="HOMOSER_DHGENASE"/>
    <property type="match status" value="1"/>
</dbReference>
<evidence type="ECO:0000259" key="18">
    <source>
        <dbReference type="Pfam" id="PF03447"/>
    </source>
</evidence>
<dbReference type="PANTHER" id="PTHR43070:SF5">
    <property type="entry name" value="HOMOSERINE DEHYDROGENASE"/>
    <property type="match status" value="1"/>
</dbReference>
<dbReference type="GO" id="GO:0009089">
    <property type="term" value="P:lysine biosynthetic process via diaminopimelate"/>
    <property type="evidence" value="ECO:0007669"/>
    <property type="project" value="UniProtKB-ARBA"/>
</dbReference>